<name>A0A517NXL9_9BACT</name>
<dbReference type="SUPFAM" id="SSF88659">
    <property type="entry name" value="Sigma3 and sigma4 domains of RNA polymerase sigma factors"/>
    <property type="match status" value="1"/>
</dbReference>
<dbReference type="GO" id="GO:0003677">
    <property type="term" value="F:DNA binding"/>
    <property type="evidence" value="ECO:0007669"/>
    <property type="project" value="UniProtKB-KW"/>
</dbReference>
<dbReference type="RefSeq" id="WP_419189127.1">
    <property type="nucleotide sequence ID" value="NZ_CP036526.1"/>
</dbReference>
<dbReference type="PANTHER" id="PTHR43133:SF8">
    <property type="entry name" value="RNA POLYMERASE SIGMA FACTOR HI_1459-RELATED"/>
    <property type="match status" value="1"/>
</dbReference>
<dbReference type="InterPro" id="IPR014284">
    <property type="entry name" value="RNA_pol_sigma-70_dom"/>
</dbReference>
<dbReference type="GO" id="GO:0016987">
    <property type="term" value="F:sigma factor activity"/>
    <property type="evidence" value="ECO:0007669"/>
    <property type="project" value="UniProtKB-KW"/>
</dbReference>
<dbReference type="Proteomes" id="UP000319817">
    <property type="component" value="Chromosome"/>
</dbReference>
<dbReference type="NCBIfam" id="TIGR02937">
    <property type="entry name" value="sigma70-ECF"/>
    <property type="match status" value="1"/>
</dbReference>
<keyword evidence="4" id="KW-0238">DNA-binding</keyword>
<keyword evidence="8" id="KW-1185">Reference proteome</keyword>
<evidence type="ECO:0000256" key="2">
    <source>
        <dbReference type="ARBA" id="ARBA00023015"/>
    </source>
</evidence>
<dbReference type="Gene3D" id="1.10.1740.10">
    <property type="match status" value="1"/>
</dbReference>
<dbReference type="InterPro" id="IPR013325">
    <property type="entry name" value="RNA_pol_sigma_r2"/>
</dbReference>
<dbReference type="Pfam" id="PF04542">
    <property type="entry name" value="Sigma70_r2"/>
    <property type="match status" value="1"/>
</dbReference>
<feature type="domain" description="RNA polymerase sigma-70 region 2" evidence="6">
    <location>
        <begin position="10"/>
        <end position="72"/>
    </location>
</feature>
<comment type="similarity">
    <text evidence="1">Belongs to the sigma-70 factor family. ECF subfamily.</text>
</comment>
<dbReference type="Gene3D" id="1.10.10.10">
    <property type="entry name" value="Winged helix-like DNA-binding domain superfamily/Winged helix DNA-binding domain"/>
    <property type="match status" value="1"/>
</dbReference>
<keyword evidence="5" id="KW-0804">Transcription</keyword>
<dbReference type="GO" id="GO:0006352">
    <property type="term" value="P:DNA-templated transcription initiation"/>
    <property type="evidence" value="ECO:0007669"/>
    <property type="project" value="InterPro"/>
</dbReference>
<dbReference type="InterPro" id="IPR013324">
    <property type="entry name" value="RNA_pol_sigma_r3/r4-like"/>
</dbReference>
<sequence>MIEPAVLASLFNEHADRLLLVARSMGEPAEDAVQEAFVALATQAIVPAEPMAWLVAVVRNHLRQSYRSNGRRQQREFRLPVMNWFQSTPQIDTKIDGQTVSAALQRCPSPDREIVVMHLWGEMTFQSIGEIVGMSRAKAHRVFQKQIGQLQEQFNPVSVEQIDTQVSAVRNFPASND</sequence>
<dbReference type="InterPro" id="IPR039425">
    <property type="entry name" value="RNA_pol_sigma-70-like"/>
</dbReference>
<protein>
    <submittedName>
        <fullName evidence="7">RNA polymerase sigma factor</fullName>
    </submittedName>
</protein>
<proteinExistence type="inferred from homology"/>
<dbReference type="AlphaFoldDB" id="A0A517NXL9"/>
<evidence type="ECO:0000259" key="6">
    <source>
        <dbReference type="Pfam" id="PF04542"/>
    </source>
</evidence>
<accession>A0A517NXL9</accession>
<reference evidence="7 8" key="1">
    <citation type="submission" date="2019-02" db="EMBL/GenBank/DDBJ databases">
        <title>Deep-cultivation of Planctomycetes and their phenomic and genomic characterization uncovers novel biology.</title>
        <authorList>
            <person name="Wiegand S."/>
            <person name="Jogler M."/>
            <person name="Boedeker C."/>
            <person name="Pinto D."/>
            <person name="Vollmers J."/>
            <person name="Rivas-Marin E."/>
            <person name="Kohn T."/>
            <person name="Peeters S.H."/>
            <person name="Heuer A."/>
            <person name="Rast P."/>
            <person name="Oberbeckmann S."/>
            <person name="Bunk B."/>
            <person name="Jeske O."/>
            <person name="Meyerdierks A."/>
            <person name="Storesund J.E."/>
            <person name="Kallscheuer N."/>
            <person name="Luecker S."/>
            <person name="Lage O.M."/>
            <person name="Pohl T."/>
            <person name="Merkel B.J."/>
            <person name="Hornburger P."/>
            <person name="Mueller R.-W."/>
            <person name="Bruemmer F."/>
            <person name="Labrenz M."/>
            <person name="Spormann A.M."/>
            <person name="Op den Camp H."/>
            <person name="Overmann J."/>
            <person name="Amann R."/>
            <person name="Jetten M.S.M."/>
            <person name="Mascher T."/>
            <person name="Medema M.H."/>
            <person name="Devos D.P."/>
            <person name="Kaster A.-K."/>
            <person name="Ovreas L."/>
            <person name="Rohde M."/>
            <person name="Galperin M.Y."/>
            <person name="Jogler C."/>
        </authorList>
    </citation>
    <scope>NUCLEOTIDE SEQUENCE [LARGE SCALE GENOMIC DNA]</scope>
    <source>
        <strain evidence="7 8">K23_9</strain>
    </source>
</reference>
<evidence type="ECO:0000256" key="4">
    <source>
        <dbReference type="ARBA" id="ARBA00023125"/>
    </source>
</evidence>
<evidence type="ECO:0000256" key="3">
    <source>
        <dbReference type="ARBA" id="ARBA00023082"/>
    </source>
</evidence>
<gene>
    <name evidence="7" type="ORF">K239x_38700</name>
</gene>
<dbReference type="InterPro" id="IPR007627">
    <property type="entry name" value="RNA_pol_sigma70_r2"/>
</dbReference>
<dbReference type="InterPro" id="IPR036388">
    <property type="entry name" value="WH-like_DNA-bd_sf"/>
</dbReference>
<evidence type="ECO:0000256" key="1">
    <source>
        <dbReference type="ARBA" id="ARBA00010641"/>
    </source>
</evidence>
<evidence type="ECO:0000256" key="5">
    <source>
        <dbReference type="ARBA" id="ARBA00023163"/>
    </source>
</evidence>
<dbReference type="EMBL" id="CP036526">
    <property type="protein sequence ID" value="QDT11868.1"/>
    <property type="molecule type" value="Genomic_DNA"/>
</dbReference>
<keyword evidence="3" id="KW-0731">Sigma factor</keyword>
<organism evidence="7 8">
    <name type="scientific">Stieleria marina</name>
    <dbReference type="NCBI Taxonomy" id="1930275"/>
    <lineage>
        <taxon>Bacteria</taxon>
        <taxon>Pseudomonadati</taxon>
        <taxon>Planctomycetota</taxon>
        <taxon>Planctomycetia</taxon>
        <taxon>Pirellulales</taxon>
        <taxon>Pirellulaceae</taxon>
        <taxon>Stieleria</taxon>
    </lineage>
</organism>
<evidence type="ECO:0000313" key="7">
    <source>
        <dbReference type="EMBL" id="QDT11868.1"/>
    </source>
</evidence>
<dbReference type="SUPFAM" id="SSF88946">
    <property type="entry name" value="Sigma2 domain of RNA polymerase sigma factors"/>
    <property type="match status" value="1"/>
</dbReference>
<keyword evidence="2" id="KW-0805">Transcription regulation</keyword>
<dbReference type="PANTHER" id="PTHR43133">
    <property type="entry name" value="RNA POLYMERASE ECF-TYPE SIGMA FACTO"/>
    <property type="match status" value="1"/>
</dbReference>
<evidence type="ECO:0000313" key="8">
    <source>
        <dbReference type="Proteomes" id="UP000319817"/>
    </source>
</evidence>